<keyword evidence="4" id="KW-0808">Transferase</keyword>
<dbReference type="AlphaFoldDB" id="A0A6J8DPP5"/>
<dbReference type="CDD" id="cd00096">
    <property type="entry name" value="Ig"/>
    <property type="match status" value="1"/>
</dbReference>
<dbReference type="OrthoDB" id="6145384at2759"/>
<organism evidence="4 5">
    <name type="scientific">Mytilus coruscus</name>
    <name type="common">Sea mussel</name>
    <dbReference type="NCBI Taxonomy" id="42192"/>
    <lineage>
        <taxon>Eukaryota</taxon>
        <taxon>Metazoa</taxon>
        <taxon>Spiralia</taxon>
        <taxon>Lophotrochozoa</taxon>
        <taxon>Mollusca</taxon>
        <taxon>Bivalvia</taxon>
        <taxon>Autobranchia</taxon>
        <taxon>Pteriomorphia</taxon>
        <taxon>Mytilida</taxon>
        <taxon>Mytiloidea</taxon>
        <taxon>Mytilidae</taxon>
        <taxon>Mytilinae</taxon>
        <taxon>Mytilus</taxon>
    </lineage>
</organism>
<dbReference type="EC" id="2.7.11.1" evidence="4"/>
<dbReference type="SMART" id="SM00409">
    <property type="entry name" value="IG"/>
    <property type="match status" value="2"/>
</dbReference>
<keyword evidence="2" id="KW-0812">Transmembrane</keyword>
<dbReference type="PANTHER" id="PTHR13817:SF73">
    <property type="entry name" value="FIBRONECTIN TYPE-III DOMAIN-CONTAINING PROTEIN"/>
    <property type="match status" value="1"/>
</dbReference>
<feature type="transmembrane region" description="Helical" evidence="2">
    <location>
        <begin position="106"/>
        <end position="130"/>
    </location>
</feature>
<dbReference type="InterPro" id="IPR003599">
    <property type="entry name" value="Ig_sub"/>
</dbReference>
<feature type="domain" description="Ig-like" evidence="3">
    <location>
        <begin position="214"/>
        <end position="276"/>
    </location>
</feature>
<evidence type="ECO:0000259" key="3">
    <source>
        <dbReference type="PROSITE" id="PS50835"/>
    </source>
</evidence>
<dbReference type="InterPro" id="IPR003598">
    <property type="entry name" value="Ig_sub2"/>
</dbReference>
<dbReference type="SMART" id="SM00408">
    <property type="entry name" value="IGc2"/>
    <property type="match status" value="2"/>
</dbReference>
<dbReference type="Gene3D" id="2.60.40.10">
    <property type="entry name" value="Immunoglobulins"/>
    <property type="match status" value="2"/>
</dbReference>
<gene>
    <name evidence="4" type="ORF">MCOR_42452</name>
</gene>
<name>A0A6J8DPP5_MYTCO</name>
<dbReference type="Proteomes" id="UP000507470">
    <property type="component" value="Unassembled WGS sequence"/>
</dbReference>
<evidence type="ECO:0000313" key="5">
    <source>
        <dbReference type="Proteomes" id="UP000507470"/>
    </source>
</evidence>
<dbReference type="EMBL" id="CACVKT020007640">
    <property type="protein sequence ID" value="CAC5409124.1"/>
    <property type="molecule type" value="Genomic_DNA"/>
</dbReference>
<dbReference type="Pfam" id="PF07679">
    <property type="entry name" value="I-set"/>
    <property type="match status" value="1"/>
</dbReference>
<evidence type="ECO:0000256" key="1">
    <source>
        <dbReference type="ARBA" id="ARBA00022737"/>
    </source>
</evidence>
<protein>
    <submittedName>
        <fullName evidence="4">TTN</fullName>
        <ecNumber evidence="4">2.7.11.1</ecNumber>
    </submittedName>
</protein>
<feature type="transmembrane region" description="Helical" evidence="2">
    <location>
        <begin position="71"/>
        <end position="94"/>
    </location>
</feature>
<sequence>MDFRNKLAISIIAGYLFIEVFLLCGLFTNEWIKTKEYKLGLRLYCNDTEHDTSCQKVADRLPNLKYMLDTVFYLSIGACSWVGLVIIVMLFSLFCNGCKGSKTCRCTTFVMFAWCMIQGAALTIFVTAIMSELSASVSDVGWSLYLECTTLCISWFLLITQVITWCCCKDDSCRDSATVDVIDEIPRFKQPPTDQSVSVSNDITIHTIVENANSVIWNKGNDRVIKFSTCHREGFNETNGHATLSITKARFQDDGMYVCIAEKYGKITKQVRHEIRLYVLPVKPEFLKKLVDTSVNIGESFDLEAEVRPSESVTSVTWLHEGKDVTSSKGNRKLLFRDGKLILKISNATVKDSGKYSCKAKSKGTSSHEEESISHCHVTVHDALSSAIENVLGDEQVIEGRAPMNHIMHDPNAVYQ</sequence>
<keyword evidence="2" id="KW-1133">Transmembrane helix</keyword>
<dbReference type="InterPro" id="IPR007110">
    <property type="entry name" value="Ig-like_dom"/>
</dbReference>
<reference evidence="4 5" key="1">
    <citation type="submission" date="2020-06" db="EMBL/GenBank/DDBJ databases">
        <authorList>
            <person name="Li R."/>
            <person name="Bekaert M."/>
        </authorList>
    </citation>
    <scope>NUCLEOTIDE SEQUENCE [LARGE SCALE GENOMIC DNA]</scope>
    <source>
        <strain evidence="5">wild</strain>
    </source>
</reference>
<feature type="transmembrane region" description="Helical" evidence="2">
    <location>
        <begin position="142"/>
        <end position="166"/>
    </location>
</feature>
<accession>A0A6J8DPP5</accession>
<feature type="transmembrane region" description="Helical" evidence="2">
    <location>
        <begin position="7"/>
        <end position="28"/>
    </location>
</feature>
<dbReference type="PROSITE" id="PS50835">
    <property type="entry name" value="IG_LIKE"/>
    <property type="match status" value="2"/>
</dbReference>
<keyword evidence="1" id="KW-0677">Repeat</keyword>
<dbReference type="InterPro" id="IPR036179">
    <property type="entry name" value="Ig-like_dom_sf"/>
</dbReference>
<evidence type="ECO:0000313" key="4">
    <source>
        <dbReference type="EMBL" id="CAC5409124.1"/>
    </source>
</evidence>
<evidence type="ECO:0000256" key="2">
    <source>
        <dbReference type="SAM" id="Phobius"/>
    </source>
</evidence>
<dbReference type="InterPro" id="IPR013783">
    <property type="entry name" value="Ig-like_fold"/>
</dbReference>
<dbReference type="SUPFAM" id="SSF48726">
    <property type="entry name" value="Immunoglobulin"/>
    <property type="match status" value="2"/>
</dbReference>
<keyword evidence="2" id="KW-0472">Membrane</keyword>
<proteinExistence type="predicted"/>
<dbReference type="Pfam" id="PF13927">
    <property type="entry name" value="Ig_3"/>
    <property type="match status" value="1"/>
</dbReference>
<dbReference type="PANTHER" id="PTHR13817">
    <property type="entry name" value="TITIN"/>
    <property type="match status" value="1"/>
</dbReference>
<dbReference type="InterPro" id="IPR050964">
    <property type="entry name" value="Striated_Muscle_Regulatory"/>
</dbReference>
<dbReference type="InterPro" id="IPR013098">
    <property type="entry name" value="Ig_I-set"/>
</dbReference>
<feature type="domain" description="Ig-like" evidence="3">
    <location>
        <begin position="284"/>
        <end position="374"/>
    </location>
</feature>
<keyword evidence="5" id="KW-1185">Reference proteome</keyword>
<dbReference type="GO" id="GO:0004674">
    <property type="term" value="F:protein serine/threonine kinase activity"/>
    <property type="evidence" value="ECO:0007669"/>
    <property type="project" value="UniProtKB-EC"/>
</dbReference>